<reference evidence="4 5" key="1">
    <citation type="submission" date="2018-08" db="EMBL/GenBank/DDBJ databases">
        <title>Genomic Encyclopedia of Type Strains, Phase IV (KMG-IV): sequencing the most valuable type-strain genomes for metagenomic binning, comparative biology and taxonomic classification.</title>
        <authorList>
            <person name="Goeker M."/>
        </authorList>
    </citation>
    <scope>NUCLEOTIDE SEQUENCE [LARGE SCALE GENOMIC DNA]</scope>
    <source>
        <strain evidence="4 5">DSM 26022</strain>
    </source>
</reference>
<dbReference type="CDD" id="cd03676">
    <property type="entry name" value="NUDIX_Tnr3_like"/>
    <property type="match status" value="1"/>
</dbReference>
<accession>A0A3E0H3U2</accession>
<evidence type="ECO:0000313" key="4">
    <source>
        <dbReference type="EMBL" id="REH37726.1"/>
    </source>
</evidence>
<dbReference type="Pfam" id="PF15916">
    <property type="entry name" value="DUF4743"/>
    <property type="match status" value="1"/>
</dbReference>
<comment type="caution">
    <text evidence="4">The sequence shown here is derived from an EMBL/GenBank/DDBJ whole genome shotgun (WGS) entry which is preliminary data.</text>
</comment>
<dbReference type="InterPro" id="IPR031804">
    <property type="entry name" value="DUF4743"/>
</dbReference>
<dbReference type="OrthoDB" id="5621792at2"/>
<evidence type="ECO:0000256" key="1">
    <source>
        <dbReference type="ARBA" id="ARBA00001946"/>
    </source>
</evidence>
<feature type="domain" description="Nudix hydrolase" evidence="3">
    <location>
        <begin position="120"/>
        <end position="258"/>
    </location>
</feature>
<dbReference type="RefSeq" id="WP_116208339.1">
    <property type="nucleotide sequence ID" value="NZ_QUNR01000003.1"/>
</dbReference>
<evidence type="ECO:0000313" key="5">
    <source>
        <dbReference type="Proteomes" id="UP000256774"/>
    </source>
</evidence>
<dbReference type="Proteomes" id="UP000256774">
    <property type="component" value="Unassembled WGS sequence"/>
</dbReference>
<dbReference type="InterPro" id="IPR020084">
    <property type="entry name" value="NUDIX_hydrolase_CS"/>
</dbReference>
<sequence>MSHPLLAEVIEFLQQMPRFSPTDELRLHIDDVALGWVRPAVADALVELAGAHAVRKGESLHLRAAGDSVGRSIIVQGWAHALHERGLLQNWRDEPMTLMHQGKNFLTTERAAFRSLGMATQSVHLNGWLASPDGMQIWVAERSHHKFVDPGKLDNLVGGGLAAGESLAVGLAREAWEEAGLQFRQVPSPRAELHVARRIGEGVQDECIHVFDAFLPAHFCALNQDGEVAHAGLMPVEDALMLILGGRFTWDAALVVIYGLLRQRYFGHDGSAQLHLQLRELGHLA</sequence>
<gene>
    <name evidence="4" type="ORF">DFR26_1507</name>
</gene>
<dbReference type="EMBL" id="QUNR01000003">
    <property type="protein sequence ID" value="REH37726.1"/>
    <property type="molecule type" value="Genomic_DNA"/>
</dbReference>
<dbReference type="PROSITE" id="PS00893">
    <property type="entry name" value="NUDIX_BOX"/>
    <property type="match status" value="1"/>
</dbReference>
<dbReference type="AlphaFoldDB" id="A0A3E0H3U2"/>
<dbReference type="Pfam" id="PF00293">
    <property type="entry name" value="NUDIX"/>
    <property type="match status" value="1"/>
</dbReference>
<dbReference type="Gene3D" id="3.90.79.10">
    <property type="entry name" value="Nucleoside Triphosphate Pyrophosphohydrolase"/>
    <property type="match status" value="1"/>
</dbReference>
<protein>
    <submittedName>
        <fullName evidence="4">Uncharacterized protein DUF4743</fullName>
    </submittedName>
</protein>
<proteinExistence type="predicted"/>
<dbReference type="InterPro" id="IPR015797">
    <property type="entry name" value="NUDIX_hydrolase-like_dom_sf"/>
</dbReference>
<keyword evidence="2" id="KW-0378">Hydrolase</keyword>
<organism evidence="4 5">
    <name type="scientific">Paraperlucidibaca baekdonensis</name>
    <dbReference type="NCBI Taxonomy" id="748120"/>
    <lineage>
        <taxon>Bacteria</taxon>
        <taxon>Pseudomonadati</taxon>
        <taxon>Pseudomonadota</taxon>
        <taxon>Gammaproteobacteria</taxon>
        <taxon>Moraxellales</taxon>
        <taxon>Moraxellaceae</taxon>
        <taxon>Paraperlucidibaca</taxon>
    </lineage>
</organism>
<comment type="cofactor">
    <cofactor evidence="1">
        <name>Mg(2+)</name>
        <dbReference type="ChEBI" id="CHEBI:18420"/>
    </cofactor>
</comment>
<dbReference type="PROSITE" id="PS51462">
    <property type="entry name" value="NUDIX"/>
    <property type="match status" value="1"/>
</dbReference>
<dbReference type="InterPro" id="IPR000086">
    <property type="entry name" value="NUDIX_hydrolase_dom"/>
</dbReference>
<dbReference type="SUPFAM" id="SSF55811">
    <property type="entry name" value="Nudix"/>
    <property type="match status" value="1"/>
</dbReference>
<evidence type="ECO:0000259" key="3">
    <source>
        <dbReference type="PROSITE" id="PS51462"/>
    </source>
</evidence>
<dbReference type="GO" id="GO:0016787">
    <property type="term" value="F:hydrolase activity"/>
    <property type="evidence" value="ECO:0007669"/>
    <property type="project" value="UniProtKB-KW"/>
</dbReference>
<evidence type="ECO:0000256" key="2">
    <source>
        <dbReference type="ARBA" id="ARBA00022801"/>
    </source>
</evidence>
<keyword evidence="5" id="KW-1185">Reference proteome</keyword>
<name>A0A3E0H3U2_9GAMM</name>